<feature type="transmembrane region" description="Helical" evidence="7">
    <location>
        <begin position="560"/>
        <end position="583"/>
    </location>
</feature>
<dbReference type="SUPFAM" id="SSF103473">
    <property type="entry name" value="MFS general substrate transporter"/>
    <property type="match status" value="1"/>
</dbReference>
<reference evidence="8" key="1">
    <citation type="submission" date="2016-10" db="EMBL/GenBank/DDBJ databases">
        <title>Molecular fundamentals of nitrogen uptake and transport in trees.</title>
        <authorList>
            <person name="Castro-Rodriguez V."/>
            <person name="Canas R.A."/>
            <person name="de la Torre F."/>
            <person name="Pascual B."/>
            <person name="Avila C."/>
            <person name="Canovas F.M."/>
        </authorList>
    </citation>
    <scope>NUCLEOTIDE SEQUENCE</scope>
</reference>
<feature type="transmembrane region" description="Helical" evidence="7">
    <location>
        <begin position="437"/>
        <end position="458"/>
    </location>
</feature>
<keyword evidence="5 7" id="KW-0472">Membrane</keyword>
<evidence type="ECO:0000256" key="6">
    <source>
        <dbReference type="SAM" id="MobiDB-lite"/>
    </source>
</evidence>
<sequence length="656" mass="72667">MASQNQLEMGLVAVVPKLQNQSPDMHEGNNNVEDEEDFTGRCKIGVPMLSILTSFPCKLKSFCVAHDDIPTKDQKSKEGEKDEGSFDHSSKGGWKTMPFIIGNEACEKLATIGLLANMIVYLTKEFNMPNVTASYILNLWTGTTNLSPLLGAFLSDSYIGRYWTIALGCIASLIGMALLSLTAIFPQFRPPPCNTNTGTPCRLASGGQNALLYSSFIMMTIGAGGIRPCSVAFGADQFDYTSEKGKRSIQSFFNWYYFSFTIAMMVALTIIVYIQDDVSWSWGLCIPTSLMFLSVTSFLVGANLYNCVTPEGSSFTSFAQVLVAARRKCHLSLPSQTSDYYDPPQQGVLKSRMDLTDQFMFLNKASIKSQEDFKEDGSVANPWRLCSLQQVEELKSVIRIVPIWSGTISLFVCMAQLNTFSVLQAETMDRHLGKHFQIPAGSFGIFTMLALTLFLPFYDKFIVPFSRRVTKEGKGITLLQRVGVGLALAILSMAFAAAVETKRRTVALSHDFMEKPKGAIHMSALWLIPQYSLAGVAEAFSAIGEIEFLYSQFPENMRSVAGALFFLSLGLGNYLSSLVVSIVHKTTGGRGHENWLAQNLNKGKLDNFYWLLAGYSAVNLMYFVICARWYRYKATVHRQTAKTSLSEQDNPTLPHA</sequence>
<organism evidence="8">
    <name type="scientific">Pinus pinaster</name>
    <name type="common">Maritime pine</name>
    <dbReference type="NCBI Taxonomy" id="71647"/>
    <lineage>
        <taxon>Eukaryota</taxon>
        <taxon>Viridiplantae</taxon>
        <taxon>Streptophyta</taxon>
        <taxon>Embryophyta</taxon>
        <taxon>Tracheophyta</taxon>
        <taxon>Spermatophyta</taxon>
        <taxon>Pinopsida</taxon>
        <taxon>Pinidae</taxon>
        <taxon>Conifers I</taxon>
        <taxon>Pinales</taxon>
        <taxon>Pinaceae</taxon>
        <taxon>Pinus</taxon>
        <taxon>Pinus subgen. Pinus</taxon>
    </lineage>
</organism>
<feature type="transmembrane region" description="Helical" evidence="7">
    <location>
        <begin position="519"/>
        <end position="540"/>
    </location>
</feature>
<feature type="transmembrane region" description="Helical" evidence="7">
    <location>
        <begin position="210"/>
        <end position="234"/>
    </location>
</feature>
<feature type="transmembrane region" description="Helical" evidence="7">
    <location>
        <begin position="255"/>
        <end position="274"/>
    </location>
</feature>
<feature type="transmembrane region" description="Helical" evidence="7">
    <location>
        <begin position="280"/>
        <end position="305"/>
    </location>
</feature>
<dbReference type="InterPro" id="IPR036259">
    <property type="entry name" value="MFS_trans_sf"/>
</dbReference>
<name>A0A1S6YDA4_PINPS</name>
<dbReference type="CDD" id="cd17416">
    <property type="entry name" value="MFS_NPF1_2"/>
    <property type="match status" value="1"/>
</dbReference>
<dbReference type="GO" id="GO:0022857">
    <property type="term" value="F:transmembrane transporter activity"/>
    <property type="evidence" value="ECO:0007669"/>
    <property type="project" value="InterPro"/>
</dbReference>
<evidence type="ECO:0000256" key="5">
    <source>
        <dbReference type="ARBA" id="ARBA00023136"/>
    </source>
</evidence>
<protein>
    <submittedName>
        <fullName evidence="8">NPF family transporter</fullName>
    </submittedName>
</protein>
<evidence type="ECO:0000256" key="4">
    <source>
        <dbReference type="ARBA" id="ARBA00022989"/>
    </source>
</evidence>
<feature type="transmembrane region" description="Helical" evidence="7">
    <location>
        <begin position="162"/>
        <end position="185"/>
    </location>
</feature>
<dbReference type="AlphaFoldDB" id="A0A1S6YDA4"/>
<feature type="transmembrane region" description="Helical" evidence="7">
    <location>
        <begin position="397"/>
        <end position="417"/>
    </location>
</feature>
<accession>A0A1S6YDA4</accession>
<keyword evidence="3 7" id="KW-0812">Transmembrane</keyword>
<dbReference type="InterPro" id="IPR000109">
    <property type="entry name" value="POT_fam"/>
</dbReference>
<feature type="transmembrane region" description="Helical" evidence="7">
    <location>
        <begin position="608"/>
        <end position="630"/>
    </location>
</feature>
<evidence type="ECO:0000313" key="8">
    <source>
        <dbReference type="EMBL" id="AQX43137.1"/>
    </source>
</evidence>
<dbReference type="Gene3D" id="1.20.1250.20">
    <property type="entry name" value="MFS general substrate transporter like domains"/>
    <property type="match status" value="1"/>
</dbReference>
<dbReference type="PANTHER" id="PTHR11654">
    <property type="entry name" value="OLIGOPEPTIDE TRANSPORTER-RELATED"/>
    <property type="match status" value="1"/>
</dbReference>
<dbReference type="Pfam" id="PF00854">
    <property type="entry name" value="PTR2"/>
    <property type="match status" value="1"/>
</dbReference>
<keyword evidence="4 7" id="KW-1133">Transmembrane helix</keyword>
<evidence type="ECO:0000256" key="2">
    <source>
        <dbReference type="ARBA" id="ARBA00005982"/>
    </source>
</evidence>
<comment type="subcellular location">
    <subcellularLocation>
        <location evidence="1">Membrane</location>
        <topology evidence="1">Multi-pass membrane protein</topology>
    </subcellularLocation>
</comment>
<evidence type="ECO:0000256" key="1">
    <source>
        <dbReference type="ARBA" id="ARBA00004141"/>
    </source>
</evidence>
<feature type="transmembrane region" description="Helical" evidence="7">
    <location>
        <begin position="478"/>
        <end position="499"/>
    </location>
</feature>
<proteinExistence type="evidence at transcript level"/>
<gene>
    <name evidence="8" type="primary">NPF2.1</name>
</gene>
<evidence type="ECO:0000256" key="3">
    <source>
        <dbReference type="ARBA" id="ARBA00022692"/>
    </source>
</evidence>
<dbReference type="EMBL" id="KX986720">
    <property type="protein sequence ID" value="AQX43137.1"/>
    <property type="molecule type" value="mRNA"/>
</dbReference>
<dbReference type="GO" id="GO:0016020">
    <property type="term" value="C:membrane"/>
    <property type="evidence" value="ECO:0007669"/>
    <property type="project" value="UniProtKB-SubCell"/>
</dbReference>
<comment type="similarity">
    <text evidence="2">Belongs to the major facilitator superfamily. Proton-dependent oligopeptide transporter (POT/PTR) (TC 2.A.17) family.</text>
</comment>
<evidence type="ECO:0000256" key="7">
    <source>
        <dbReference type="SAM" id="Phobius"/>
    </source>
</evidence>
<feature type="region of interest" description="Disordered" evidence="6">
    <location>
        <begin position="71"/>
        <end position="90"/>
    </location>
</feature>